<proteinExistence type="predicted"/>
<comment type="subcellular location">
    <subcellularLocation>
        <location evidence="1">Cell membrane</location>
        <topology evidence="1">Multi-pass membrane protein</topology>
    </subcellularLocation>
</comment>
<feature type="transmembrane region" description="Helical" evidence="6">
    <location>
        <begin position="32"/>
        <end position="53"/>
    </location>
</feature>
<dbReference type="GO" id="GO:0005886">
    <property type="term" value="C:plasma membrane"/>
    <property type="evidence" value="ECO:0007669"/>
    <property type="project" value="UniProtKB-SubCell"/>
</dbReference>
<evidence type="ECO:0000259" key="7">
    <source>
        <dbReference type="Pfam" id="PF03553"/>
    </source>
</evidence>
<keyword evidence="3 6" id="KW-0812">Transmembrane</keyword>
<feature type="transmembrane region" description="Helical" evidence="6">
    <location>
        <begin position="487"/>
        <end position="504"/>
    </location>
</feature>
<feature type="transmembrane region" description="Helical" evidence="6">
    <location>
        <begin position="377"/>
        <end position="401"/>
    </location>
</feature>
<evidence type="ECO:0000313" key="9">
    <source>
        <dbReference type="Proteomes" id="UP000255103"/>
    </source>
</evidence>
<dbReference type="PANTHER" id="PTHR43478">
    <property type="entry name" value="NA+/H+ ANTIPORTER-RELATED"/>
    <property type="match status" value="1"/>
</dbReference>
<dbReference type="Proteomes" id="UP000255103">
    <property type="component" value="Unassembled WGS sequence"/>
</dbReference>
<feature type="transmembrane region" description="Helical" evidence="6">
    <location>
        <begin position="463"/>
        <end position="481"/>
    </location>
</feature>
<dbReference type="PANTHER" id="PTHR43478:SF1">
    <property type="entry name" value="NA+_H+ ANTIPORTER NHAC-LIKE C-TERMINAL DOMAIN-CONTAINING PROTEIN"/>
    <property type="match status" value="1"/>
</dbReference>
<feature type="transmembrane region" description="Helical" evidence="6">
    <location>
        <begin position="199"/>
        <end position="216"/>
    </location>
</feature>
<keyword evidence="5 6" id="KW-0472">Membrane</keyword>
<evidence type="ECO:0000256" key="5">
    <source>
        <dbReference type="ARBA" id="ARBA00023136"/>
    </source>
</evidence>
<accession>A0A377JUD0</accession>
<evidence type="ECO:0000256" key="4">
    <source>
        <dbReference type="ARBA" id="ARBA00022989"/>
    </source>
</evidence>
<evidence type="ECO:0000256" key="6">
    <source>
        <dbReference type="SAM" id="Phobius"/>
    </source>
</evidence>
<name>A0A377JUD0_9HELI</name>
<feature type="transmembrane region" description="Helical" evidence="6">
    <location>
        <begin position="294"/>
        <end position="316"/>
    </location>
</feature>
<feature type="domain" description="Na+/H+ antiporter NhaC-like C-terminal" evidence="7">
    <location>
        <begin position="163"/>
        <end position="480"/>
    </location>
</feature>
<feature type="transmembrane region" description="Helical" evidence="6">
    <location>
        <begin position="6"/>
        <end position="25"/>
    </location>
</feature>
<feature type="transmembrane region" description="Helical" evidence="6">
    <location>
        <begin position="250"/>
        <end position="274"/>
    </location>
</feature>
<evidence type="ECO:0000256" key="3">
    <source>
        <dbReference type="ARBA" id="ARBA00022692"/>
    </source>
</evidence>
<feature type="transmembrane region" description="Helical" evidence="6">
    <location>
        <begin position="73"/>
        <end position="101"/>
    </location>
</feature>
<protein>
    <submittedName>
        <fullName evidence="8">Putative cation antiporter</fullName>
    </submittedName>
</protein>
<keyword evidence="4 6" id="KW-1133">Transmembrane helix</keyword>
<keyword evidence="2" id="KW-1003">Cell membrane</keyword>
<gene>
    <name evidence="8" type="ORF">NCTC12219_01408</name>
</gene>
<evidence type="ECO:0000256" key="1">
    <source>
        <dbReference type="ARBA" id="ARBA00004651"/>
    </source>
</evidence>
<dbReference type="EMBL" id="UGHX01000001">
    <property type="protein sequence ID" value="STP11516.1"/>
    <property type="molecule type" value="Genomic_DNA"/>
</dbReference>
<feature type="transmembrane region" description="Helical" evidence="6">
    <location>
        <begin position="113"/>
        <end position="136"/>
    </location>
</feature>
<dbReference type="InterPro" id="IPR018461">
    <property type="entry name" value="Na/H_Antiport_NhaC-like_C"/>
</dbReference>
<feature type="transmembrane region" description="Helical" evidence="6">
    <location>
        <begin position="323"/>
        <end position="345"/>
    </location>
</feature>
<sequence>MESGFAHSALSLVVPLFVVVMVVLSRRVVLSLFLGVCLSGLMLYGFSLESLGFVYKAISSVFYDEGINWDGAFIFAFLIILGVITQIILYSGAIGAFVRWARNHIQTAKGSEFLAFIAGVVIFIDDYFNALTVGQISRSLNDSFHSSRERLAYIIDSTSAPICILIPLSSWGAYNIGLLSKQGIEEPFVALLQSIPNNFYAFFALIAVVLTIIWRVNLPVMRNNVNVGMQDSKAQDSKINGTHIFQRKSAIIYLIVPILALIVGICFMIFYTGFQGLEDGESGLIAMLSHTDTPFSLFCGGAFALVVTLLMTLGIIESKEYPSIFWFGAKSMFGAILILIFAWAIGPVIKEHIQTGVYLANVAKDVLSADMMVFMPVFLFLISAFIAFCTGTSWGTFAIMLPIGMEVTLQSGSGEMTQGAFLALSAILSGAVYGDHTSPISDTTILSAVGAGCSVQSHFITQFPYTSIAALCAGVSFVLLALTQSTLIAFCVGFVLLGGIFYILKRFYGGDIESVDSRNQ</sequence>
<reference evidence="8 9" key="1">
    <citation type="submission" date="2018-06" db="EMBL/GenBank/DDBJ databases">
        <authorList>
            <consortium name="Pathogen Informatics"/>
            <person name="Doyle S."/>
        </authorList>
    </citation>
    <scope>NUCLEOTIDE SEQUENCE [LARGE SCALE GENOMIC DNA]</scope>
    <source>
        <strain evidence="8 9">NCTC12219</strain>
    </source>
</reference>
<evidence type="ECO:0000313" key="8">
    <source>
        <dbReference type="EMBL" id="STP11516.1"/>
    </source>
</evidence>
<organism evidence="8 9">
    <name type="scientific">Helicobacter cinaedi</name>
    <dbReference type="NCBI Taxonomy" id="213"/>
    <lineage>
        <taxon>Bacteria</taxon>
        <taxon>Pseudomonadati</taxon>
        <taxon>Campylobacterota</taxon>
        <taxon>Epsilonproteobacteria</taxon>
        <taxon>Campylobacterales</taxon>
        <taxon>Helicobacteraceae</taxon>
        <taxon>Helicobacter</taxon>
    </lineage>
</organism>
<dbReference type="AlphaFoldDB" id="A0A377JUD0"/>
<dbReference type="Pfam" id="PF03553">
    <property type="entry name" value="Na_H_antiporter"/>
    <property type="match status" value="1"/>
</dbReference>
<evidence type="ECO:0000256" key="2">
    <source>
        <dbReference type="ARBA" id="ARBA00022475"/>
    </source>
</evidence>